<gene>
    <name evidence="1" type="ORF">S03H2_13449</name>
</gene>
<comment type="caution">
    <text evidence="1">The sequence shown here is derived from an EMBL/GenBank/DDBJ whole genome shotgun (WGS) entry which is preliminary data.</text>
</comment>
<dbReference type="AlphaFoldDB" id="X1EVT1"/>
<reference evidence="1" key="1">
    <citation type="journal article" date="2014" name="Front. Microbiol.">
        <title>High frequency of phylogenetically diverse reductive dehalogenase-homologous genes in deep subseafloor sedimentary metagenomes.</title>
        <authorList>
            <person name="Kawai M."/>
            <person name="Futagami T."/>
            <person name="Toyoda A."/>
            <person name="Takaki Y."/>
            <person name="Nishi S."/>
            <person name="Hori S."/>
            <person name="Arai W."/>
            <person name="Tsubouchi T."/>
            <person name="Morono Y."/>
            <person name="Uchiyama I."/>
            <person name="Ito T."/>
            <person name="Fujiyama A."/>
            <person name="Inagaki F."/>
            <person name="Takami H."/>
        </authorList>
    </citation>
    <scope>NUCLEOTIDE SEQUENCE</scope>
    <source>
        <strain evidence="1">Expedition CK06-06</strain>
    </source>
</reference>
<sequence length="90" mass="10400">MKASDSMQILTVYIPKKYVKAIDKISAVRGNWQSEESGNLEDPDFPSRSEFIRVAIREALIKYLDFHAGLEQFNDEPREITLNKLKHFNG</sequence>
<organism evidence="1">
    <name type="scientific">marine sediment metagenome</name>
    <dbReference type="NCBI Taxonomy" id="412755"/>
    <lineage>
        <taxon>unclassified sequences</taxon>
        <taxon>metagenomes</taxon>
        <taxon>ecological metagenomes</taxon>
    </lineage>
</organism>
<accession>X1EVT1</accession>
<proteinExistence type="predicted"/>
<protein>
    <recommendedName>
        <fullName evidence="2">Ribbon-helix-helix protein CopG domain-containing protein</fullName>
    </recommendedName>
</protein>
<evidence type="ECO:0000313" key="1">
    <source>
        <dbReference type="EMBL" id="GAH37461.1"/>
    </source>
</evidence>
<name>X1EVT1_9ZZZZ</name>
<dbReference type="CDD" id="cd22231">
    <property type="entry name" value="RHH_NikR_HicB-like"/>
    <property type="match status" value="1"/>
</dbReference>
<dbReference type="EMBL" id="BARU01006829">
    <property type="protein sequence ID" value="GAH37461.1"/>
    <property type="molecule type" value="Genomic_DNA"/>
</dbReference>
<evidence type="ECO:0008006" key="2">
    <source>
        <dbReference type="Google" id="ProtNLM"/>
    </source>
</evidence>
<feature type="non-terminal residue" evidence="1">
    <location>
        <position position="90"/>
    </location>
</feature>